<dbReference type="AlphaFoldDB" id="A0A1V2IGD4"/>
<sequence>MHAVSGNTSSARRKPRLVAEAPSVPSQARRLHQPTAAGTPGRPSWVAVRLHAALSSADRPLRARSLAYDLGLSAAEVTVELRRMQDLGVAASHDRRWTIVGATPAAADDPAAAPSRKSA</sequence>
<proteinExistence type="predicted"/>
<evidence type="ECO:0000313" key="2">
    <source>
        <dbReference type="EMBL" id="ONH31526.1"/>
    </source>
</evidence>
<gene>
    <name evidence="2" type="ORF">BL253_09655</name>
</gene>
<accession>A0A1V2IGD4</accession>
<dbReference type="SUPFAM" id="SSF46785">
    <property type="entry name" value="Winged helix' DNA-binding domain"/>
    <property type="match status" value="1"/>
</dbReference>
<feature type="region of interest" description="Disordered" evidence="1">
    <location>
        <begin position="1"/>
        <end position="42"/>
    </location>
</feature>
<organism evidence="2 3">
    <name type="scientific">Pseudofrankia asymbiotica</name>
    <dbReference type="NCBI Taxonomy" id="1834516"/>
    <lineage>
        <taxon>Bacteria</taxon>
        <taxon>Bacillati</taxon>
        <taxon>Actinomycetota</taxon>
        <taxon>Actinomycetes</taxon>
        <taxon>Frankiales</taxon>
        <taxon>Frankiaceae</taxon>
        <taxon>Pseudofrankia</taxon>
    </lineage>
</organism>
<dbReference type="InterPro" id="IPR036390">
    <property type="entry name" value="WH_DNA-bd_sf"/>
</dbReference>
<keyword evidence="3" id="KW-1185">Reference proteome</keyword>
<evidence type="ECO:0000313" key="3">
    <source>
        <dbReference type="Proteomes" id="UP000188929"/>
    </source>
</evidence>
<reference evidence="3" key="1">
    <citation type="submission" date="2016-10" db="EMBL/GenBank/DDBJ databases">
        <title>Frankia sp. NRRL B-16386 Genome sequencing.</title>
        <authorList>
            <person name="Ghodhbane-Gtari F."/>
            <person name="Swanson E."/>
            <person name="Gueddou A."/>
            <person name="Hezbri K."/>
            <person name="Ktari K."/>
            <person name="Nouioui I."/>
            <person name="Morris K."/>
            <person name="Simpson S."/>
            <person name="Abebe-Akele F."/>
            <person name="Thomas K."/>
            <person name="Gtari M."/>
            <person name="Tisa L.S."/>
        </authorList>
    </citation>
    <scope>NUCLEOTIDE SEQUENCE [LARGE SCALE GENOMIC DNA]</scope>
    <source>
        <strain evidence="3">NRRL B-16386</strain>
    </source>
</reference>
<dbReference type="Gene3D" id="1.10.10.10">
    <property type="entry name" value="Winged helix-like DNA-binding domain superfamily/Winged helix DNA-binding domain"/>
    <property type="match status" value="1"/>
</dbReference>
<name>A0A1V2IGD4_9ACTN</name>
<comment type="caution">
    <text evidence="2">The sequence shown here is derived from an EMBL/GenBank/DDBJ whole genome shotgun (WGS) entry which is preliminary data.</text>
</comment>
<evidence type="ECO:0000256" key="1">
    <source>
        <dbReference type="SAM" id="MobiDB-lite"/>
    </source>
</evidence>
<dbReference type="InterPro" id="IPR036388">
    <property type="entry name" value="WH-like_DNA-bd_sf"/>
</dbReference>
<protein>
    <submittedName>
        <fullName evidence="2">Uncharacterized protein</fullName>
    </submittedName>
</protein>
<feature type="compositionally biased region" description="Polar residues" evidence="1">
    <location>
        <begin position="1"/>
        <end position="10"/>
    </location>
</feature>
<dbReference type="EMBL" id="MOMC01000016">
    <property type="protein sequence ID" value="ONH31526.1"/>
    <property type="molecule type" value="Genomic_DNA"/>
</dbReference>
<dbReference type="Proteomes" id="UP000188929">
    <property type="component" value="Unassembled WGS sequence"/>
</dbReference>